<evidence type="ECO:0000313" key="2">
    <source>
        <dbReference type="EMBL" id="EGN98718.1"/>
    </source>
</evidence>
<dbReference type="SMART" id="SM00248">
    <property type="entry name" value="ANK"/>
    <property type="match status" value="2"/>
</dbReference>
<dbReference type="Pfam" id="PF12796">
    <property type="entry name" value="Ank_2"/>
    <property type="match status" value="1"/>
</dbReference>
<dbReference type="SUPFAM" id="SSF48403">
    <property type="entry name" value="Ankyrin repeat"/>
    <property type="match status" value="1"/>
</dbReference>
<organism evidence="3">
    <name type="scientific">Serpula lacrymans var. lacrymans (strain S7.3)</name>
    <name type="common">Dry rot fungus</name>
    <dbReference type="NCBI Taxonomy" id="936435"/>
    <lineage>
        <taxon>Eukaryota</taxon>
        <taxon>Fungi</taxon>
        <taxon>Dikarya</taxon>
        <taxon>Basidiomycota</taxon>
        <taxon>Agaricomycotina</taxon>
        <taxon>Agaricomycetes</taxon>
        <taxon>Agaricomycetidae</taxon>
        <taxon>Boletales</taxon>
        <taxon>Coniophorineae</taxon>
        <taxon>Serpulaceae</taxon>
        <taxon>Serpula</taxon>
    </lineage>
</organism>
<feature type="non-terminal residue" evidence="2">
    <location>
        <position position="1"/>
    </location>
</feature>
<dbReference type="PROSITE" id="PS50088">
    <property type="entry name" value="ANK_REPEAT"/>
    <property type="match status" value="1"/>
</dbReference>
<dbReference type="STRING" id="936435.F8PXV5"/>
<dbReference type="GO" id="GO:0042981">
    <property type="term" value="P:regulation of apoptotic process"/>
    <property type="evidence" value="ECO:0007669"/>
    <property type="project" value="TreeGrafter"/>
</dbReference>
<dbReference type="HOGENOM" id="CLU_2312961_0_0_1"/>
<name>F8PXV5_SERL3</name>
<keyword evidence="1" id="KW-0040">ANK repeat</keyword>
<feature type="non-terminal residue" evidence="2">
    <location>
        <position position="100"/>
    </location>
</feature>
<accession>F8PXV5</accession>
<dbReference type="EMBL" id="GL945480">
    <property type="protein sequence ID" value="EGN98718.1"/>
    <property type="molecule type" value="Genomic_DNA"/>
</dbReference>
<feature type="repeat" description="ANK" evidence="1">
    <location>
        <begin position="38"/>
        <end position="70"/>
    </location>
</feature>
<sequence length="100" mass="11188">LNDVTPLGMAAWLNMLEAVKVLLESSAGTVAVDGMDIHGATPLMYATRDGSFPIVQQLLAHGARPDMRDMNHHTAIQHALPHPRVLWSCEHFLRQHRWSE</sequence>
<keyword evidence="3" id="KW-1185">Reference proteome</keyword>
<dbReference type="InterPro" id="IPR036770">
    <property type="entry name" value="Ankyrin_rpt-contain_sf"/>
</dbReference>
<evidence type="ECO:0000313" key="3">
    <source>
        <dbReference type="Proteomes" id="UP000008063"/>
    </source>
</evidence>
<dbReference type="PANTHER" id="PTHR24183">
    <property type="entry name" value="FIBRONECTIN TYPE 3 AND ANKYRIN REPEAT DOMAINS PROTEIN 1"/>
    <property type="match status" value="1"/>
</dbReference>
<dbReference type="InterPro" id="IPR002110">
    <property type="entry name" value="Ankyrin_rpt"/>
</dbReference>
<reference evidence="3" key="1">
    <citation type="journal article" date="2011" name="Science">
        <title>The plant cell wall-decomposing machinery underlies the functional diversity of forest fungi.</title>
        <authorList>
            <person name="Eastwood D.C."/>
            <person name="Floudas D."/>
            <person name="Binder M."/>
            <person name="Majcherczyk A."/>
            <person name="Schneider P."/>
            <person name="Aerts A."/>
            <person name="Asiegbu F.O."/>
            <person name="Baker S.E."/>
            <person name="Barry K."/>
            <person name="Bendiksby M."/>
            <person name="Blumentritt M."/>
            <person name="Coutinho P.M."/>
            <person name="Cullen D."/>
            <person name="de Vries R.P."/>
            <person name="Gathman A."/>
            <person name="Goodell B."/>
            <person name="Henrissat B."/>
            <person name="Ihrmark K."/>
            <person name="Kauserud H."/>
            <person name="Kohler A."/>
            <person name="LaButti K."/>
            <person name="Lapidus A."/>
            <person name="Lavin J.L."/>
            <person name="Lee Y.-H."/>
            <person name="Lindquist E."/>
            <person name="Lilly W."/>
            <person name="Lucas S."/>
            <person name="Morin E."/>
            <person name="Murat C."/>
            <person name="Oguiza J.A."/>
            <person name="Park J."/>
            <person name="Pisabarro A.G."/>
            <person name="Riley R."/>
            <person name="Rosling A."/>
            <person name="Salamov A."/>
            <person name="Schmidt O."/>
            <person name="Schmutz J."/>
            <person name="Skrede I."/>
            <person name="Stenlid J."/>
            <person name="Wiebenga A."/>
            <person name="Xie X."/>
            <person name="Kuees U."/>
            <person name="Hibbett D.S."/>
            <person name="Hoffmeister D."/>
            <person name="Hoegberg N."/>
            <person name="Martin F."/>
            <person name="Grigoriev I.V."/>
            <person name="Watkinson S.C."/>
        </authorList>
    </citation>
    <scope>NUCLEOTIDE SEQUENCE [LARGE SCALE GENOMIC DNA]</scope>
    <source>
        <strain evidence="3">strain S7.3</strain>
    </source>
</reference>
<dbReference type="Gene3D" id="1.25.40.20">
    <property type="entry name" value="Ankyrin repeat-containing domain"/>
    <property type="match status" value="1"/>
</dbReference>
<evidence type="ECO:0000256" key="1">
    <source>
        <dbReference type="PROSITE-ProRule" id="PRU00023"/>
    </source>
</evidence>
<protein>
    <submittedName>
        <fullName evidence="2">Uncharacterized protein</fullName>
    </submittedName>
</protein>
<dbReference type="GO" id="GO:0005634">
    <property type="term" value="C:nucleus"/>
    <property type="evidence" value="ECO:0007669"/>
    <property type="project" value="TreeGrafter"/>
</dbReference>
<dbReference type="InParanoid" id="F8PXV5"/>
<gene>
    <name evidence="2" type="ORF">SERLA73DRAFT_16506</name>
</gene>
<dbReference type="Proteomes" id="UP000008063">
    <property type="component" value="Unassembled WGS sequence"/>
</dbReference>
<dbReference type="OrthoDB" id="539213at2759"/>
<dbReference type="AlphaFoldDB" id="F8PXV5"/>
<proteinExistence type="predicted"/>
<dbReference type="PANTHER" id="PTHR24183:SF1">
    <property type="entry name" value="FIBRONECTIN TYPE 3 AND ANKYRIN REPEAT DOMAINS PROTEIN 1"/>
    <property type="match status" value="1"/>
</dbReference>
<dbReference type="OMA" id="VQACEES"/>
<dbReference type="PROSITE" id="PS50297">
    <property type="entry name" value="ANK_REP_REGION"/>
    <property type="match status" value="1"/>
</dbReference>